<dbReference type="NCBIfam" id="TIGR04390">
    <property type="entry name" value="OMP_YaiO_dom"/>
    <property type="match status" value="1"/>
</dbReference>
<feature type="chain" id="PRO_5013399136" description="YaiO beta-barrel domain-containing protein" evidence="1">
    <location>
        <begin position="25"/>
        <end position="416"/>
    </location>
</feature>
<dbReference type="Proteomes" id="UP000218831">
    <property type="component" value="Unassembled WGS sequence"/>
</dbReference>
<protein>
    <recommendedName>
        <fullName evidence="2">YaiO beta-barrel domain-containing protein</fullName>
    </recommendedName>
</protein>
<feature type="domain" description="YaiO beta-barrel" evidence="2">
    <location>
        <begin position="186"/>
        <end position="354"/>
    </location>
</feature>
<dbReference type="Gene3D" id="1.25.40.10">
    <property type="entry name" value="Tetratricopeptide repeat domain"/>
    <property type="match status" value="1"/>
</dbReference>
<accession>A0A2A2GDE7</accession>
<proteinExistence type="predicted"/>
<dbReference type="InterPro" id="IPR030887">
    <property type="entry name" value="Beta-barrel_YaiO"/>
</dbReference>
<feature type="signal peptide" evidence="1">
    <location>
        <begin position="1"/>
        <end position="24"/>
    </location>
</feature>
<keyword evidence="4" id="KW-1185">Reference proteome</keyword>
<gene>
    <name evidence="3" type="ORF">CK503_05540</name>
</gene>
<organism evidence="3 4">
    <name type="scientific">Fodinibius salipaludis</name>
    <dbReference type="NCBI Taxonomy" id="2032627"/>
    <lineage>
        <taxon>Bacteria</taxon>
        <taxon>Pseudomonadati</taxon>
        <taxon>Balneolota</taxon>
        <taxon>Balneolia</taxon>
        <taxon>Balneolales</taxon>
        <taxon>Balneolaceae</taxon>
        <taxon>Fodinibius</taxon>
    </lineage>
</organism>
<dbReference type="Pfam" id="PF14559">
    <property type="entry name" value="TPR_19"/>
    <property type="match status" value="1"/>
</dbReference>
<evidence type="ECO:0000313" key="4">
    <source>
        <dbReference type="Proteomes" id="UP000218831"/>
    </source>
</evidence>
<dbReference type="OrthoDB" id="691989at2"/>
<keyword evidence="1" id="KW-0732">Signal</keyword>
<dbReference type="AlphaFoldDB" id="A0A2A2GDE7"/>
<dbReference type="Pfam" id="PF19413">
    <property type="entry name" value="YaiO"/>
    <property type="match status" value="1"/>
</dbReference>
<dbReference type="SUPFAM" id="SSF48452">
    <property type="entry name" value="TPR-like"/>
    <property type="match status" value="1"/>
</dbReference>
<evidence type="ECO:0000259" key="2">
    <source>
        <dbReference type="Pfam" id="PF19413"/>
    </source>
</evidence>
<evidence type="ECO:0000313" key="3">
    <source>
        <dbReference type="EMBL" id="PAU94933.1"/>
    </source>
</evidence>
<dbReference type="InterPro" id="IPR011990">
    <property type="entry name" value="TPR-like_helical_dom_sf"/>
</dbReference>
<sequence>MDVMRKLVMICVGFLLINSAMVLAQGTEDLSVDELYEKARTVAFDDGDYDAAREFAYKALDRSPDYHGIRIFVARLYNWESNYKKAQEELSYVLGKDPQNRRALMVLVDTQTWSGQKDAALKTVNKGLEYYPDDTEFMLKKASVLYGMESYEEAEQAYKRILADGSGNRKAREGLEDVQLQQMKYRATISYRYDRFQTIFDPWHFTQFGLTRQTPIGSITGRVEYARRFGSDGVQFNVDAYPSIAKGLYAYVSGGYSQASIYPDYRFGFSLYKSLPSAFELEAGMRYLDFGTSQTDIYTVSLTKYLGSYLFTARTYLVPSSGGTSKSLNIVTRRYFGTAESYLSLNAGYGSAPTEIGTSSGTIAIDALDSWSVSVDGQYPLSKVWFIGGNMGFDSSEYPNFTRERFSAKVNISYRF</sequence>
<name>A0A2A2GDE7_9BACT</name>
<comment type="caution">
    <text evidence="3">The sequence shown here is derived from an EMBL/GenBank/DDBJ whole genome shotgun (WGS) entry which is preliminary data.</text>
</comment>
<reference evidence="3 4" key="1">
    <citation type="submission" date="2017-08" db="EMBL/GenBank/DDBJ databases">
        <title>Aliifodinibius alkalisoli sp. nov., isolated from saline alkaline soil.</title>
        <authorList>
            <person name="Liu D."/>
            <person name="Zhang G."/>
        </authorList>
    </citation>
    <scope>NUCLEOTIDE SEQUENCE [LARGE SCALE GENOMIC DNA]</scope>
    <source>
        <strain evidence="3 4">WN023</strain>
    </source>
</reference>
<dbReference type="EMBL" id="NSKE01000003">
    <property type="protein sequence ID" value="PAU94933.1"/>
    <property type="molecule type" value="Genomic_DNA"/>
</dbReference>
<evidence type="ECO:0000256" key="1">
    <source>
        <dbReference type="SAM" id="SignalP"/>
    </source>
</evidence>